<feature type="transmembrane region" description="Helical" evidence="1">
    <location>
        <begin position="420"/>
        <end position="439"/>
    </location>
</feature>
<name>A0A1L9RSW0_ASPWE</name>
<sequence length="511" mass="57098">MSSFRKLGLFLGSPGRGIPIQASDPLQLPGRSFPAVEEEEDEKLPIQTAASVDLEGRRKLCRTGRLYDKVTNLAGTRVSFCVTLACLVGWGIAGGLTGAGETWQIVLQDASSIQCYFSDSLLMRQQQINYSKLLMLVCRLRSRGATCCRVLEQAMKEEHYQQEKIPAGPVEIELDESLHDTVTLPAYGILDHIGNFGARVFGSVYAFIIYWAGIIVWIAMGPGMGWGDLWQLYVNTATAAELTFTSMFLQNTRYQHMKYLEKCHASILDADCEMERRVRHIKGDTVPNPMVEIPALPVTRGHRAIDYYAAIVGTGTGLVISSVVFAIWIGIGNLMSWNSNWWLIIGTYTGLVGFLDGFVLRSVYFRENIHIDEQFQILAQEDAALYEILGIREPGEHLPSEDSLQYRISRGLGYIFSQSYSVLASLIVIVALICVASGLKWSETGQLLCNTPTMIIEGFLLLVLIEAHNVSHRRRRAEIKAILVRRLRINARMKAIFEPRGLTPGQVLFQK</sequence>
<keyword evidence="1" id="KW-0472">Membrane</keyword>
<keyword evidence="3" id="KW-1185">Reference proteome</keyword>
<feature type="transmembrane region" description="Helical" evidence="1">
    <location>
        <begin position="232"/>
        <end position="249"/>
    </location>
</feature>
<reference evidence="3" key="1">
    <citation type="journal article" date="2017" name="Genome Biol.">
        <title>Comparative genomics reveals high biological diversity and specific adaptations in the industrially and medically important fungal genus Aspergillus.</title>
        <authorList>
            <person name="de Vries R.P."/>
            <person name="Riley R."/>
            <person name="Wiebenga A."/>
            <person name="Aguilar-Osorio G."/>
            <person name="Amillis S."/>
            <person name="Uchima C.A."/>
            <person name="Anderluh G."/>
            <person name="Asadollahi M."/>
            <person name="Askin M."/>
            <person name="Barry K."/>
            <person name="Battaglia E."/>
            <person name="Bayram O."/>
            <person name="Benocci T."/>
            <person name="Braus-Stromeyer S.A."/>
            <person name="Caldana C."/>
            <person name="Canovas D."/>
            <person name="Cerqueira G.C."/>
            <person name="Chen F."/>
            <person name="Chen W."/>
            <person name="Choi C."/>
            <person name="Clum A."/>
            <person name="Dos Santos R.A."/>
            <person name="Damasio A.R."/>
            <person name="Diallinas G."/>
            <person name="Emri T."/>
            <person name="Fekete E."/>
            <person name="Flipphi M."/>
            <person name="Freyberg S."/>
            <person name="Gallo A."/>
            <person name="Gournas C."/>
            <person name="Habgood R."/>
            <person name="Hainaut M."/>
            <person name="Harispe M.L."/>
            <person name="Henrissat B."/>
            <person name="Hilden K.S."/>
            <person name="Hope R."/>
            <person name="Hossain A."/>
            <person name="Karabika E."/>
            <person name="Karaffa L."/>
            <person name="Karanyi Z."/>
            <person name="Krasevec N."/>
            <person name="Kuo A."/>
            <person name="Kusch H."/>
            <person name="LaButti K."/>
            <person name="Lagendijk E.L."/>
            <person name="Lapidus A."/>
            <person name="Levasseur A."/>
            <person name="Lindquist E."/>
            <person name="Lipzen A."/>
            <person name="Logrieco A.F."/>
            <person name="MacCabe A."/>
            <person name="Maekelae M.R."/>
            <person name="Malavazi I."/>
            <person name="Melin P."/>
            <person name="Meyer V."/>
            <person name="Mielnichuk N."/>
            <person name="Miskei M."/>
            <person name="Molnar A.P."/>
            <person name="Mule G."/>
            <person name="Ngan C.Y."/>
            <person name="Orejas M."/>
            <person name="Orosz E."/>
            <person name="Ouedraogo J.P."/>
            <person name="Overkamp K.M."/>
            <person name="Park H.-S."/>
            <person name="Perrone G."/>
            <person name="Piumi F."/>
            <person name="Punt P.J."/>
            <person name="Ram A.F."/>
            <person name="Ramon A."/>
            <person name="Rauscher S."/>
            <person name="Record E."/>
            <person name="Riano-Pachon D.M."/>
            <person name="Robert V."/>
            <person name="Roehrig J."/>
            <person name="Ruller R."/>
            <person name="Salamov A."/>
            <person name="Salih N.S."/>
            <person name="Samson R.A."/>
            <person name="Sandor E."/>
            <person name="Sanguinetti M."/>
            <person name="Schuetze T."/>
            <person name="Sepcic K."/>
            <person name="Shelest E."/>
            <person name="Sherlock G."/>
            <person name="Sophianopoulou V."/>
            <person name="Squina F.M."/>
            <person name="Sun H."/>
            <person name="Susca A."/>
            <person name="Todd R.B."/>
            <person name="Tsang A."/>
            <person name="Unkles S.E."/>
            <person name="van de Wiele N."/>
            <person name="van Rossen-Uffink D."/>
            <person name="Oliveira J.V."/>
            <person name="Vesth T.C."/>
            <person name="Visser J."/>
            <person name="Yu J.-H."/>
            <person name="Zhou M."/>
            <person name="Andersen M.R."/>
            <person name="Archer D.B."/>
            <person name="Baker S.E."/>
            <person name="Benoit I."/>
            <person name="Brakhage A.A."/>
            <person name="Braus G.H."/>
            <person name="Fischer R."/>
            <person name="Frisvad J.C."/>
            <person name="Goldman G.H."/>
            <person name="Houbraken J."/>
            <person name="Oakley B."/>
            <person name="Pocsi I."/>
            <person name="Scazzocchio C."/>
            <person name="Seiboth B."/>
            <person name="vanKuyk P.A."/>
            <person name="Wortman J."/>
            <person name="Dyer P.S."/>
            <person name="Grigoriev I.V."/>
        </authorList>
    </citation>
    <scope>NUCLEOTIDE SEQUENCE [LARGE SCALE GENOMIC DNA]</scope>
    <source>
        <strain evidence="3">DTO 134E9</strain>
    </source>
</reference>
<dbReference type="GeneID" id="63743827"/>
<dbReference type="AlphaFoldDB" id="A0A1L9RSW0"/>
<evidence type="ECO:0000256" key="1">
    <source>
        <dbReference type="SAM" id="Phobius"/>
    </source>
</evidence>
<feature type="transmembrane region" description="Helical" evidence="1">
    <location>
        <begin position="307"/>
        <end position="329"/>
    </location>
</feature>
<accession>A0A1L9RSW0</accession>
<evidence type="ECO:0000313" key="2">
    <source>
        <dbReference type="EMBL" id="OJJ38015.1"/>
    </source>
</evidence>
<dbReference type="EMBL" id="KV878211">
    <property type="protein sequence ID" value="OJJ38015.1"/>
    <property type="molecule type" value="Genomic_DNA"/>
</dbReference>
<feature type="transmembrane region" description="Helical" evidence="1">
    <location>
        <begin position="200"/>
        <end position="220"/>
    </location>
</feature>
<dbReference type="Pfam" id="PF04120">
    <property type="entry name" value="Iron_permease"/>
    <property type="match status" value="3"/>
</dbReference>
<keyword evidence="1" id="KW-1133">Transmembrane helix</keyword>
<proteinExistence type="predicted"/>
<dbReference type="GO" id="GO:0055085">
    <property type="term" value="P:transmembrane transport"/>
    <property type="evidence" value="ECO:0007669"/>
    <property type="project" value="InterPro"/>
</dbReference>
<organism evidence="2 3">
    <name type="scientific">Aspergillus wentii DTO 134E9</name>
    <dbReference type="NCBI Taxonomy" id="1073089"/>
    <lineage>
        <taxon>Eukaryota</taxon>
        <taxon>Fungi</taxon>
        <taxon>Dikarya</taxon>
        <taxon>Ascomycota</taxon>
        <taxon>Pezizomycotina</taxon>
        <taxon>Eurotiomycetes</taxon>
        <taxon>Eurotiomycetidae</taxon>
        <taxon>Eurotiales</taxon>
        <taxon>Aspergillaceae</taxon>
        <taxon>Aspergillus</taxon>
        <taxon>Aspergillus subgen. Cremei</taxon>
    </lineage>
</organism>
<evidence type="ECO:0008006" key="4">
    <source>
        <dbReference type="Google" id="ProtNLM"/>
    </source>
</evidence>
<dbReference type="OrthoDB" id="2224262at2759"/>
<dbReference type="VEuPathDB" id="FungiDB:ASPWEDRAFT_108349"/>
<feature type="transmembrane region" description="Helical" evidence="1">
    <location>
        <begin position="445"/>
        <end position="465"/>
    </location>
</feature>
<gene>
    <name evidence="2" type="ORF">ASPWEDRAFT_108349</name>
</gene>
<protein>
    <recommendedName>
        <fullName evidence="4">Low affinity iron permease</fullName>
    </recommendedName>
</protein>
<dbReference type="RefSeq" id="XP_040691691.1">
    <property type="nucleotide sequence ID" value="XM_040827979.1"/>
</dbReference>
<dbReference type="InterPro" id="IPR007251">
    <property type="entry name" value="Iron_permease_Fet4"/>
</dbReference>
<dbReference type="Proteomes" id="UP000184383">
    <property type="component" value="Unassembled WGS sequence"/>
</dbReference>
<keyword evidence="1" id="KW-0812">Transmembrane</keyword>
<feature type="transmembrane region" description="Helical" evidence="1">
    <location>
        <begin position="341"/>
        <end position="360"/>
    </location>
</feature>
<evidence type="ECO:0000313" key="3">
    <source>
        <dbReference type="Proteomes" id="UP000184383"/>
    </source>
</evidence>